<dbReference type="EMBL" id="JAACJN010000188">
    <property type="protein sequence ID" value="KAF5364401.1"/>
    <property type="molecule type" value="Genomic_DNA"/>
</dbReference>
<evidence type="ECO:0000256" key="1">
    <source>
        <dbReference type="SAM" id="Phobius"/>
    </source>
</evidence>
<keyword evidence="3" id="KW-1185">Reference proteome</keyword>
<gene>
    <name evidence="2" type="ORF">D9757_011899</name>
</gene>
<feature type="transmembrane region" description="Helical" evidence="1">
    <location>
        <begin position="27"/>
        <end position="48"/>
    </location>
</feature>
<proteinExistence type="predicted"/>
<keyword evidence="1" id="KW-0812">Transmembrane</keyword>
<organism evidence="2 3">
    <name type="scientific">Collybiopsis confluens</name>
    <dbReference type="NCBI Taxonomy" id="2823264"/>
    <lineage>
        <taxon>Eukaryota</taxon>
        <taxon>Fungi</taxon>
        <taxon>Dikarya</taxon>
        <taxon>Basidiomycota</taxon>
        <taxon>Agaricomycotina</taxon>
        <taxon>Agaricomycetes</taxon>
        <taxon>Agaricomycetidae</taxon>
        <taxon>Agaricales</taxon>
        <taxon>Marasmiineae</taxon>
        <taxon>Omphalotaceae</taxon>
        <taxon>Collybiopsis</taxon>
    </lineage>
</organism>
<dbReference type="AlphaFoldDB" id="A0A8H5LP80"/>
<evidence type="ECO:0000313" key="2">
    <source>
        <dbReference type="EMBL" id="KAF5364401.1"/>
    </source>
</evidence>
<dbReference type="OrthoDB" id="3350619at2759"/>
<keyword evidence="1" id="KW-1133">Transmembrane helix</keyword>
<protein>
    <submittedName>
        <fullName evidence="2">Uncharacterized protein</fullName>
    </submittedName>
</protein>
<keyword evidence="1" id="KW-0472">Membrane</keyword>
<dbReference type="Proteomes" id="UP000518752">
    <property type="component" value="Unassembled WGS sequence"/>
</dbReference>
<name>A0A8H5LP80_9AGAR</name>
<comment type="caution">
    <text evidence="2">The sequence shown here is derived from an EMBL/GenBank/DDBJ whole genome shotgun (WGS) entry which is preliminary data.</text>
</comment>
<evidence type="ECO:0000313" key="3">
    <source>
        <dbReference type="Proteomes" id="UP000518752"/>
    </source>
</evidence>
<reference evidence="2 3" key="1">
    <citation type="journal article" date="2020" name="ISME J.">
        <title>Uncovering the hidden diversity of litter-decomposition mechanisms in mushroom-forming fungi.</title>
        <authorList>
            <person name="Floudas D."/>
            <person name="Bentzer J."/>
            <person name="Ahren D."/>
            <person name="Johansson T."/>
            <person name="Persson P."/>
            <person name="Tunlid A."/>
        </authorList>
    </citation>
    <scope>NUCLEOTIDE SEQUENCE [LARGE SCALE GENOMIC DNA]</scope>
    <source>
        <strain evidence="2 3">CBS 406.79</strain>
    </source>
</reference>
<sequence length="140" mass="15894">MYTLLPSSPDAEHPDKGQALRKLMADVLIIVACISAIATSALSIFLALRLNRAESEKPLSASYGIGRRPSTYINLHKLYDGALEQGDRLPSFHNFAHVVFQVNNDDPRRALLEDHREYYSSEGFIYPDDRHEIDYNPVYK</sequence>
<accession>A0A8H5LP80</accession>